<organism evidence="2 3">
    <name type="scientific">Deinococcus radiopugnans</name>
    <dbReference type="NCBI Taxonomy" id="57497"/>
    <lineage>
        <taxon>Bacteria</taxon>
        <taxon>Thermotogati</taxon>
        <taxon>Deinococcota</taxon>
        <taxon>Deinococci</taxon>
        <taxon>Deinococcales</taxon>
        <taxon>Deinococcaceae</taxon>
        <taxon>Deinococcus</taxon>
    </lineage>
</organism>
<accession>A0A0A7KEJ2</accession>
<protein>
    <recommendedName>
        <fullName evidence="4">Lipoprotein</fullName>
    </recommendedName>
</protein>
<evidence type="ECO:0008006" key="4">
    <source>
        <dbReference type="Google" id="ProtNLM"/>
    </source>
</evidence>
<reference evidence="3" key="1">
    <citation type="submission" date="2014-11" db="EMBL/GenBank/DDBJ databases">
        <title>Hymenobacter sp. DG25B genome submission.</title>
        <authorList>
            <person name="Jung H.-Y."/>
            <person name="Kim M.K."/>
            <person name="Srinivasan S."/>
            <person name="Lim S."/>
        </authorList>
    </citation>
    <scope>NUCLEOTIDE SEQUENCE [LARGE SCALE GENOMIC DNA]</scope>
    <source>
        <strain evidence="3">DY59</strain>
    </source>
</reference>
<dbReference type="STRING" id="1182571.QR90_04545"/>
<dbReference type="HOGENOM" id="CLU_539387_0_0_0"/>
<dbReference type="AlphaFoldDB" id="A0A0A7KEJ2"/>
<name>A0A0A7KEJ2_9DEIO</name>
<sequence>MLRTVLAAAVLSLPALGWSSLAGAQSSPPAPVETARTTCGAYTVQLRQNGFEDPPDSASLLLNGVTLARVSDTMVKLDFCRDVTGDGIPEAMLTGFSGGAHCCFTHHLYSLSNPPRRVLHVFSADTDTLTPQQLDGRGALELLGGDWRFAYAYGLPFADSPALWRIYSFIGGQYVDNSRAYPGVALREVGQPGPDTRPGQALYDYASLLVAGKTARAQTYLSQLPPRLRTWLTSYGPDLRQNLSDYGLSDWPTRAGADPDAPRTGIGGSFSAPGRAEYLAVVGQGKTAALRLYRPQSGGIVAGDALDTRPLPAGATFETGFAGLNWWPAFTVRRATGRDDAVVYDASSGSVQYPVYRLGTASGTVLKDDALGAATRLIAQLEALARHVASGYASAPRSAVQQAEIQRRIDVAVSRVQPALALGNLKFDPRKLGNFTVSALEMPLDRADTARVVAPVTFGLVAAEQDSEYVTGERSTLTIDLTRGAGGWTVTRWALEKRVGEPYAE</sequence>
<keyword evidence="1" id="KW-0732">Signal</keyword>
<dbReference type="KEGG" id="dsw:QR90_04545"/>
<dbReference type="RefSeq" id="WP_039682573.1">
    <property type="nucleotide sequence ID" value="NZ_CP010028.1"/>
</dbReference>
<proteinExistence type="predicted"/>
<dbReference type="Proteomes" id="UP000030634">
    <property type="component" value="Chromosome"/>
</dbReference>
<evidence type="ECO:0000256" key="1">
    <source>
        <dbReference type="SAM" id="SignalP"/>
    </source>
</evidence>
<feature type="chain" id="PRO_5002029154" description="Lipoprotein" evidence="1">
    <location>
        <begin position="25"/>
        <end position="505"/>
    </location>
</feature>
<dbReference type="EMBL" id="CP010028">
    <property type="protein sequence ID" value="AIZ44520.1"/>
    <property type="molecule type" value="Genomic_DNA"/>
</dbReference>
<evidence type="ECO:0000313" key="3">
    <source>
        <dbReference type="Proteomes" id="UP000030634"/>
    </source>
</evidence>
<evidence type="ECO:0000313" key="2">
    <source>
        <dbReference type="EMBL" id="AIZ44520.1"/>
    </source>
</evidence>
<feature type="signal peptide" evidence="1">
    <location>
        <begin position="1"/>
        <end position="24"/>
    </location>
</feature>
<gene>
    <name evidence="2" type="ORF">QR90_04545</name>
</gene>